<feature type="coiled-coil region" evidence="1">
    <location>
        <begin position="40"/>
        <end position="155"/>
    </location>
</feature>
<reference evidence="3 4" key="1">
    <citation type="submission" date="2017-09" db="EMBL/GenBank/DDBJ databases">
        <title>Depth-based differentiation of microbial function through sediment-hosted aquifers and enrichment of novel symbionts in the deep terrestrial subsurface.</title>
        <authorList>
            <person name="Probst A.J."/>
            <person name="Ladd B."/>
            <person name="Jarett J.K."/>
            <person name="Geller-Mcgrath D.E."/>
            <person name="Sieber C.M."/>
            <person name="Emerson J.B."/>
            <person name="Anantharaman K."/>
            <person name="Thomas B.C."/>
            <person name="Malmstrom R."/>
            <person name="Stieglmeier M."/>
            <person name="Klingl A."/>
            <person name="Woyke T."/>
            <person name="Ryan C.M."/>
            <person name="Banfield J.F."/>
        </authorList>
    </citation>
    <scope>NUCLEOTIDE SEQUENCE [LARGE SCALE GENOMIC DNA]</scope>
    <source>
        <strain evidence="3">CG23_combo_of_CG06-09_8_20_14_all_36_12</strain>
    </source>
</reference>
<feature type="transmembrane region" description="Helical" evidence="2">
    <location>
        <begin position="244"/>
        <end position="268"/>
    </location>
</feature>
<feature type="coiled-coil region" evidence="1">
    <location>
        <begin position="179"/>
        <end position="213"/>
    </location>
</feature>
<dbReference type="Proteomes" id="UP000228681">
    <property type="component" value="Unassembled WGS sequence"/>
</dbReference>
<keyword evidence="1" id="KW-0175">Coiled coil</keyword>
<keyword evidence="2" id="KW-0472">Membrane</keyword>
<proteinExistence type="predicted"/>
<comment type="caution">
    <text evidence="3">The sequence shown here is derived from an EMBL/GenBank/DDBJ whole genome shotgun (WGS) entry which is preliminary data.</text>
</comment>
<keyword evidence="2" id="KW-0812">Transmembrane</keyword>
<evidence type="ECO:0000313" key="4">
    <source>
        <dbReference type="Proteomes" id="UP000228681"/>
    </source>
</evidence>
<keyword evidence="2" id="KW-1133">Transmembrane helix</keyword>
<protein>
    <submittedName>
        <fullName evidence="3">Uncharacterized protein</fullName>
    </submittedName>
</protein>
<gene>
    <name evidence="3" type="ORF">COX34_01035</name>
</gene>
<name>A0A2G9Z0I9_9BACT</name>
<dbReference type="EMBL" id="PCRS01000017">
    <property type="protein sequence ID" value="PIP24998.1"/>
    <property type="molecule type" value="Genomic_DNA"/>
</dbReference>
<evidence type="ECO:0000256" key="1">
    <source>
        <dbReference type="SAM" id="Coils"/>
    </source>
</evidence>
<evidence type="ECO:0000256" key="2">
    <source>
        <dbReference type="SAM" id="Phobius"/>
    </source>
</evidence>
<accession>A0A2G9Z0I9</accession>
<dbReference type="AlphaFoldDB" id="A0A2G9Z0I9"/>
<evidence type="ECO:0000313" key="3">
    <source>
        <dbReference type="EMBL" id="PIP24998.1"/>
    </source>
</evidence>
<sequence>MVEEMELQKKLVIRTMAKDIARLREAEVGIEREKIMKMKVEEVKVSLKVAEKERKKIEEEKKKAEMEKKRIEEARKKEEELRKKEIILAKKKEEEEARKRVEEEKKKAEMEKKRIEEEIRMTKIRKLLEKVRLPVAKLKERVELKKVERPEIEEKPKLEEKFFKKIPLEKVPEVEKIPERELIERLKRAEERRERERKEREEFLKKVAEEKIEIKPLIPKEEVLTRFPLISKIPPKKAPLGEKVFVRVIVIGFLVAIWAAIFTFWYWFLAARQPLIVAPPSPPPPIEKREVIIPPSLIPVLKTKTLEYTTPEELKLGLSQILVNEGYPEEKFQQILIKNTKSGKFLNLWEIFEVGGINIPQALYQKLGSDFTLFLYPTKKYNRLGFLVKIKERENLTNLMRSWEPTMEKDFENLFSLLGKGKPALIPYFRGAQYQGVSFRFQTFSREDLGICYSIFGDYFIWTSSWESITKVINLLK</sequence>
<organism evidence="3 4">
    <name type="scientific">Candidatus Nealsonbacteria bacterium CG23_combo_of_CG06-09_8_20_14_all_36_12</name>
    <dbReference type="NCBI Taxonomy" id="1974718"/>
    <lineage>
        <taxon>Bacteria</taxon>
        <taxon>Candidatus Nealsoniibacteriota</taxon>
    </lineage>
</organism>